<gene>
    <name evidence="2" type="ORF">ACEU3E_34900</name>
</gene>
<dbReference type="PIRSF" id="PIRSF007510">
    <property type="entry name" value="UCP007510"/>
    <property type="match status" value="1"/>
</dbReference>
<dbReference type="RefSeq" id="WP_373957180.1">
    <property type="nucleotide sequence ID" value="NZ_JBHDLN010000035.1"/>
</dbReference>
<protein>
    <recommendedName>
        <fullName evidence="1">UPF0340 protein ACEU3E_34900</fullName>
    </recommendedName>
</protein>
<dbReference type="NCBIfam" id="TIGR01440">
    <property type="entry name" value="TIGR01440 family protein"/>
    <property type="match status" value="1"/>
</dbReference>
<proteinExistence type="inferred from homology"/>
<dbReference type="Pfam" id="PF04260">
    <property type="entry name" value="DUF436"/>
    <property type="match status" value="1"/>
</dbReference>
<evidence type="ECO:0000313" key="3">
    <source>
        <dbReference type="Proteomes" id="UP001575622"/>
    </source>
</evidence>
<dbReference type="SUPFAM" id="SSF110710">
    <property type="entry name" value="TTHA0583/YokD-like"/>
    <property type="match status" value="1"/>
</dbReference>
<dbReference type="HAMAP" id="MF_00800">
    <property type="entry name" value="UPF0340"/>
    <property type="match status" value="1"/>
</dbReference>
<dbReference type="Proteomes" id="UP001575622">
    <property type="component" value="Unassembled WGS sequence"/>
</dbReference>
<dbReference type="Gene3D" id="3.40.50.10360">
    <property type="entry name" value="Hypothetical protein TT1679"/>
    <property type="match status" value="1"/>
</dbReference>
<comment type="caution">
    <text evidence="2">The sequence shown here is derived from an EMBL/GenBank/DDBJ whole genome shotgun (WGS) entry which is preliminary data.</text>
</comment>
<organism evidence="2 3">
    <name type="scientific">Paenibacillus oleatilyticus</name>
    <dbReference type="NCBI Taxonomy" id="2594886"/>
    <lineage>
        <taxon>Bacteria</taxon>
        <taxon>Bacillati</taxon>
        <taxon>Bacillota</taxon>
        <taxon>Bacilli</taxon>
        <taxon>Bacillales</taxon>
        <taxon>Paenibacillaceae</taxon>
        <taxon>Paenibacillus</taxon>
    </lineage>
</organism>
<evidence type="ECO:0000256" key="1">
    <source>
        <dbReference type="HAMAP-Rule" id="MF_00800"/>
    </source>
</evidence>
<evidence type="ECO:0000313" key="2">
    <source>
        <dbReference type="EMBL" id="MFB0847363.1"/>
    </source>
</evidence>
<name>A0ABV4VCH5_9BACL</name>
<dbReference type="InterPro" id="IPR028345">
    <property type="entry name" value="Antibiotic_NAT-like"/>
</dbReference>
<reference evidence="2 3" key="1">
    <citation type="submission" date="2024-09" db="EMBL/GenBank/DDBJ databases">
        <authorList>
            <person name="Makale K.P.P."/>
            <person name="Makhzoum A."/>
            <person name="Rantong G."/>
            <person name="Rahube T.O."/>
        </authorList>
    </citation>
    <scope>NUCLEOTIDE SEQUENCE [LARGE SCALE GENOMIC DNA]</scope>
    <source>
        <strain evidence="2 3">KM_D13</strain>
    </source>
</reference>
<sequence length="209" mass="22204">MTEQPNVQNGQAAGSPVAAVRTQVETIVRELIQAGKIEPGQLIVIGTSTSEVLGRHIGTGGSEAVAKEIYEAVEAVRSEAGFFPVYQCCEHLNRALVMEGEAMRRYGLEQVSVIPVPKAGGSMASYAYRKLTDAVVVETVTAHAGIDIGGTLIGMHLKRVAVPVRPSIRQIGEAPVLMAVTRPKLIGGVRAVYTAEPPRGEESCDEQSQ</sequence>
<dbReference type="EMBL" id="JBHDLN010000035">
    <property type="protein sequence ID" value="MFB0847363.1"/>
    <property type="molecule type" value="Genomic_DNA"/>
</dbReference>
<comment type="similarity">
    <text evidence="1">Belongs to the UPF0340 family.</text>
</comment>
<keyword evidence="3" id="KW-1185">Reference proteome</keyword>
<dbReference type="InterPro" id="IPR006340">
    <property type="entry name" value="DUF436"/>
</dbReference>
<accession>A0ABV4VCH5</accession>